<organism evidence="1 2">
    <name type="scientific">Cladobotryum mycophilum</name>
    <dbReference type="NCBI Taxonomy" id="491253"/>
    <lineage>
        <taxon>Eukaryota</taxon>
        <taxon>Fungi</taxon>
        <taxon>Dikarya</taxon>
        <taxon>Ascomycota</taxon>
        <taxon>Pezizomycotina</taxon>
        <taxon>Sordariomycetes</taxon>
        <taxon>Hypocreomycetidae</taxon>
        <taxon>Hypocreales</taxon>
        <taxon>Hypocreaceae</taxon>
        <taxon>Cladobotryum</taxon>
    </lineage>
</organism>
<gene>
    <name evidence="1" type="ORF">PT974_02053</name>
</gene>
<dbReference type="Proteomes" id="UP001338125">
    <property type="component" value="Unassembled WGS sequence"/>
</dbReference>
<sequence length="427" mass="48292">MSIDDYTDDEWPTMPNGSDFDGKHLLQLVRSGKSPFAGAWDVDLLIRGVEQRLNASVIDIPDVTCGRNNYGIHFKMRCHPDVVVRLARGDINMPRFGGRRLQIQVNEVKFEAAVYALLRQEPSILASRLLYHHVPVEKSIRTSPPPDISGRRLFVFERADVKDNIWRDISPHGKITLLAQAARIRASLFNFTLPQDFATTWLPKRLFEQRPERIQAPVAPTRDFCVALITSKIEATVGDIGDSIGQDHGMAGPIAAAAKAAKESLMRFVPHMLPTDVNQSSLYRLVLEHGDFGIHNMTVTIAENSNQPLVTSLYDWERGCIVPAILSDPMMAMPVNSVIDEDSFEPYMTQALPNTTPSDPQEFSTLTKEYFRVLFDEAPDYERAIQAGKDARHLWFALRGWQNEEPEQFFSSLRIWAEQRMDALDIS</sequence>
<dbReference type="InterPro" id="IPR011009">
    <property type="entry name" value="Kinase-like_dom_sf"/>
</dbReference>
<accession>A0ABR0SX46</accession>
<evidence type="ECO:0000313" key="2">
    <source>
        <dbReference type="Proteomes" id="UP001338125"/>
    </source>
</evidence>
<keyword evidence="2" id="KW-1185">Reference proteome</keyword>
<evidence type="ECO:0000313" key="1">
    <source>
        <dbReference type="EMBL" id="KAK5996713.1"/>
    </source>
</evidence>
<dbReference type="EMBL" id="JAVFKD010000002">
    <property type="protein sequence ID" value="KAK5996713.1"/>
    <property type="molecule type" value="Genomic_DNA"/>
</dbReference>
<reference evidence="1 2" key="1">
    <citation type="submission" date="2024-01" db="EMBL/GenBank/DDBJ databases">
        <title>Complete genome of Cladobotryum mycophilum ATHUM6906.</title>
        <authorList>
            <person name="Christinaki A.C."/>
            <person name="Myridakis A.I."/>
            <person name="Kouvelis V.N."/>
        </authorList>
    </citation>
    <scope>NUCLEOTIDE SEQUENCE [LARGE SCALE GENOMIC DNA]</scope>
    <source>
        <strain evidence="1 2">ATHUM6906</strain>
    </source>
</reference>
<evidence type="ECO:0008006" key="3">
    <source>
        <dbReference type="Google" id="ProtNLM"/>
    </source>
</evidence>
<dbReference type="PANTHER" id="PTHR21310">
    <property type="entry name" value="AMINOGLYCOSIDE PHOSPHOTRANSFERASE-RELATED-RELATED"/>
    <property type="match status" value="1"/>
</dbReference>
<protein>
    <recommendedName>
        <fullName evidence="3">Aminoglycoside phosphotransferase domain-containing protein</fullName>
    </recommendedName>
</protein>
<comment type="caution">
    <text evidence="1">The sequence shown here is derived from an EMBL/GenBank/DDBJ whole genome shotgun (WGS) entry which is preliminary data.</text>
</comment>
<proteinExistence type="predicted"/>
<dbReference type="PANTHER" id="PTHR21310:SF56">
    <property type="entry name" value="AMINOGLYCOSIDE PHOSPHOTRANSFERASE DOMAIN-CONTAINING PROTEIN"/>
    <property type="match status" value="1"/>
</dbReference>
<name>A0ABR0SX46_9HYPO</name>
<dbReference type="SUPFAM" id="SSF56112">
    <property type="entry name" value="Protein kinase-like (PK-like)"/>
    <property type="match status" value="1"/>
</dbReference>
<dbReference type="InterPro" id="IPR051678">
    <property type="entry name" value="AGP_Transferase"/>
</dbReference>